<dbReference type="PATRIC" id="fig|1122219.3.peg.35"/>
<accession>A0A0J6ZSA2</accession>
<feature type="transmembrane region" description="Helical" evidence="1">
    <location>
        <begin position="51"/>
        <end position="70"/>
    </location>
</feature>
<evidence type="ECO:0000313" key="3">
    <source>
        <dbReference type="Proteomes" id="UP000036503"/>
    </source>
</evidence>
<organism evidence="2 3">
    <name type="scientific">Megasphaera cerevisiae DSM 20462</name>
    <dbReference type="NCBI Taxonomy" id="1122219"/>
    <lineage>
        <taxon>Bacteria</taxon>
        <taxon>Bacillati</taxon>
        <taxon>Bacillota</taxon>
        <taxon>Negativicutes</taxon>
        <taxon>Veillonellales</taxon>
        <taxon>Veillonellaceae</taxon>
        <taxon>Megasphaera</taxon>
    </lineage>
</organism>
<proteinExistence type="predicted"/>
<gene>
    <name evidence="2" type="ORF">AB840_00155</name>
</gene>
<sequence>MTDRSLHRADPTADAYYYKQAHQQISQQVQEAGLESDADEYFELQPIEKKLCAYSLGLGLILLAVFILVFEIF</sequence>
<dbReference type="RefSeq" id="WP_048512799.1">
    <property type="nucleotide sequence ID" value="NZ_FUXD01000003.1"/>
</dbReference>
<comment type="caution">
    <text evidence="2">The sequence shown here is derived from an EMBL/GenBank/DDBJ whole genome shotgun (WGS) entry which is preliminary data.</text>
</comment>
<protein>
    <submittedName>
        <fullName evidence="2">Uncharacterized protein</fullName>
    </submittedName>
</protein>
<keyword evidence="1" id="KW-1133">Transmembrane helix</keyword>
<evidence type="ECO:0000313" key="2">
    <source>
        <dbReference type="EMBL" id="KMO87841.1"/>
    </source>
</evidence>
<dbReference type="STRING" id="39029.BSR42_02735"/>
<name>A0A0J6ZSA2_9FIRM</name>
<dbReference type="EMBL" id="LEKT01000001">
    <property type="protein sequence ID" value="KMO87841.1"/>
    <property type="molecule type" value="Genomic_DNA"/>
</dbReference>
<keyword evidence="1" id="KW-0812">Transmembrane</keyword>
<dbReference type="Proteomes" id="UP000036503">
    <property type="component" value="Unassembled WGS sequence"/>
</dbReference>
<keyword evidence="1" id="KW-0472">Membrane</keyword>
<dbReference type="AlphaFoldDB" id="A0A0J6ZSA2"/>
<reference evidence="2 3" key="1">
    <citation type="submission" date="2015-06" db="EMBL/GenBank/DDBJ databases">
        <title>Draft genome sequence of beer spoilage bacterium Megasphaera cerevisiae type strain 20462.</title>
        <authorList>
            <person name="Kutumbaka K."/>
            <person name="Pasmowitz J."/>
            <person name="Mategko J."/>
            <person name="Reyes D."/>
            <person name="Friedrich A."/>
            <person name="Han S."/>
            <person name="Martens-Habbena W."/>
            <person name="Neal-McKinney J."/>
            <person name="Janagama H.K."/>
            <person name="Nadala C."/>
            <person name="Samadpour M."/>
        </authorList>
    </citation>
    <scope>NUCLEOTIDE SEQUENCE [LARGE SCALE GENOMIC DNA]</scope>
    <source>
        <strain evidence="2 3">DSM 20462</strain>
    </source>
</reference>
<keyword evidence="3" id="KW-1185">Reference proteome</keyword>
<dbReference type="OrthoDB" id="1625645at2"/>
<evidence type="ECO:0000256" key="1">
    <source>
        <dbReference type="SAM" id="Phobius"/>
    </source>
</evidence>
<dbReference type="InParanoid" id="A0A0J6ZSA2"/>